<gene>
    <name evidence="3" type="ORF">K437DRAFT_263199</name>
</gene>
<dbReference type="AlphaFoldDB" id="A0A066W0G5"/>
<comment type="caution">
    <text evidence="3">The sequence shown here is derived from an EMBL/GenBank/DDBJ whole genome shotgun (WGS) entry which is preliminary data.</text>
</comment>
<dbReference type="InParanoid" id="A0A066W0G5"/>
<feature type="region of interest" description="Disordered" evidence="1">
    <location>
        <begin position="153"/>
        <end position="186"/>
    </location>
</feature>
<evidence type="ECO:0000256" key="1">
    <source>
        <dbReference type="SAM" id="MobiDB-lite"/>
    </source>
</evidence>
<evidence type="ECO:0000313" key="3">
    <source>
        <dbReference type="EMBL" id="KDN44559.1"/>
    </source>
</evidence>
<dbReference type="GeneID" id="25265664"/>
<keyword evidence="2" id="KW-0472">Membrane</keyword>
<feature type="region of interest" description="Disordered" evidence="1">
    <location>
        <begin position="249"/>
        <end position="280"/>
    </location>
</feature>
<dbReference type="Proteomes" id="UP000027361">
    <property type="component" value="Unassembled WGS sequence"/>
</dbReference>
<sequence>MDRNVVPVAHRGWEHHHTKRQALSGVTDGLTSAGGKASNHVSNATASLSQTKLIGLICGVACFVLLCGWALWRCSARRAARRKGAKTEDRQRIQAQMMGLGGGDTPDAREKQQYYPSAGQPYLLGQTRPNASSKAPFGNASLFTQSEVCVMPHAQQQKQEHDSRHAYGSSDHSSDHSDDCQTHQWKRAAAPRQYMLPSNAVAVALPPPPTAAELQPPNSPLSPCTATAPASPSARMYYHLPQMASHQPQVRSYEGGYEYHSQSQYASPVSPSMPVPRAYN</sequence>
<keyword evidence="2" id="KW-0812">Transmembrane</keyword>
<organism evidence="3 4">
    <name type="scientific">Tilletiaria anomala (strain ATCC 24038 / CBS 436.72 / UBC 951)</name>
    <dbReference type="NCBI Taxonomy" id="1037660"/>
    <lineage>
        <taxon>Eukaryota</taxon>
        <taxon>Fungi</taxon>
        <taxon>Dikarya</taxon>
        <taxon>Basidiomycota</taxon>
        <taxon>Ustilaginomycotina</taxon>
        <taxon>Exobasidiomycetes</taxon>
        <taxon>Georgefischeriales</taxon>
        <taxon>Tilletiariaceae</taxon>
        <taxon>Tilletiaria</taxon>
    </lineage>
</organism>
<name>A0A066W0G5_TILAU</name>
<keyword evidence="4" id="KW-1185">Reference proteome</keyword>
<feature type="region of interest" description="Disordered" evidence="1">
    <location>
        <begin position="1"/>
        <end position="20"/>
    </location>
</feature>
<reference evidence="3 4" key="1">
    <citation type="submission" date="2014-05" db="EMBL/GenBank/DDBJ databases">
        <title>Draft genome sequence of a rare smut relative, Tilletiaria anomala UBC 951.</title>
        <authorList>
            <consortium name="DOE Joint Genome Institute"/>
            <person name="Toome M."/>
            <person name="Kuo A."/>
            <person name="Henrissat B."/>
            <person name="Lipzen A."/>
            <person name="Tritt A."/>
            <person name="Yoshinaga Y."/>
            <person name="Zane M."/>
            <person name="Barry K."/>
            <person name="Grigoriev I.V."/>
            <person name="Spatafora J.W."/>
            <person name="Aimea M.C."/>
        </authorList>
    </citation>
    <scope>NUCLEOTIDE SEQUENCE [LARGE SCALE GENOMIC DNA]</scope>
    <source>
        <strain evidence="3 4">UBC 951</strain>
    </source>
</reference>
<evidence type="ECO:0000256" key="2">
    <source>
        <dbReference type="SAM" id="Phobius"/>
    </source>
</evidence>
<accession>A0A066W0G5</accession>
<protein>
    <submittedName>
        <fullName evidence="3">Uncharacterized protein</fullName>
    </submittedName>
</protein>
<feature type="compositionally biased region" description="Low complexity" evidence="1">
    <location>
        <begin position="211"/>
        <end position="228"/>
    </location>
</feature>
<keyword evidence="2" id="KW-1133">Transmembrane helix</keyword>
<feature type="region of interest" description="Disordered" evidence="1">
    <location>
        <begin position="209"/>
        <end position="228"/>
    </location>
</feature>
<feature type="transmembrane region" description="Helical" evidence="2">
    <location>
        <begin position="53"/>
        <end position="72"/>
    </location>
</feature>
<feature type="compositionally biased region" description="Basic and acidic residues" evidence="1">
    <location>
        <begin position="172"/>
        <end position="181"/>
    </location>
</feature>
<proteinExistence type="predicted"/>
<evidence type="ECO:0000313" key="4">
    <source>
        <dbReference type="Proteomes" id="UP000027361"/>
    </source>
</evidence>
<dbReference type="EMBL" id="JMSN01000050">
    <property type="protein sequence ID" value="KDN44559.1"/>
    <property type="molecule type" value="Genomic_DNA"/>
</dbReference>
<dbReference type="RefSeq" id="XP_013242833.1">
    <property type="nucleotide sequence ID" value="XM_013387379.1"/>
</dbReference>
<dbReference type="HOGENOM" id="CLU_994614_0_0_1"/>
<feature type="compositionally biased region" description="Polar residues" evidence="1">
    <location>
        <begin position="260"/>
        <end position="270"/>
    </location>
</feature>